<name>A0A382M7Y5_9ZZZZ</name>
<protein>
    <recommendedName>
        <fullName evidence="3">Lipoprotein SmpA/OmlA domain-containing protein</fullName>
    </recommendedName>
</protein>
<evidence type="ECO:0008006" key="3">
    <source>
        <dbReference type="Google" id="ProtNLM"/>
    </source>
</evidence>
<dbReference type="AlphaFoldDB" id="A0A382M7Y5"/>
<evidence type="ECO:0000313" key="2">
    <source>
        <dbReference type="EMBL" id="SVC43807.1"/>
    </source>
</evidence>
<proteinExistence type="predicted"/>
<dbReference type="EMBL" id="UINC01091214">
    <property type="protein sequence ID" value="SVC43807.1"/>
    <property type="molecule type" value="Genomic_DNA"/>
</dbReference>
<dbReference type="Gene3D" id="3.30.1450.10">
    <property type="match status" value="1"/>
</dbReference>
<accession>A0A382M7Y5</accession>
<reference evidence="2" key="1">
    <citation type="submission" date="2018-05" db="EMBL/GenBank/DDBJ databases">
        <authorList>
            <person name="Lanie J.A."/>
            <person name="Ng W.-L."/>
            <person name="Kazmierczak K.M."/>
            <person name="Andrzejewski T.M."/>
            <person name="Davidsen T.M."/>
            <person name="Wayne K.J."/>
            <person name="Tettelin H."/>
            <person name="Glass J.I."/>
            <person name="Rusch D."/>
            <person name="Podicherti R."/>
            <person name="Tsui H.-C.T."/>
            <person name="Winkler M.E."/>
        </authorList>
    </citation>
    <scope>NUCLEOTIDE SEQUENCE</scope>
</reference>
<evidence type="ECO:0000256" key="1">
    <source>
        <dbReference type="ARBA" id="ARBA00022729"/>
    </source>
</evidence>
<dbReference type="InterPro" id="IPR037873">
    <property type="entry name" value="BamE-like"/>
</dbReference>
<gene>
    <name evidence="2" type="ORF">METZ01_LOCUS296661</name>
</gene>
<organism evidence="2">
    <name type="scientific">marine metagenome</name>
    <dbReference type="NCBI Taxonomy" id="408172"/>
    <lineage>
        <taxon>unclassified sequences</taxon>
        <taxon>metagenomes</taxon>
        <taxon>ecological metagenomes</taxon>
    </lineage>
</organism>
<keyword evidence="1" id="KW-0732">Signal</keyword>
<sequence>MKFRVASLIPLFMFLVCFVSCGDHFSESKFAKLENRTTTKQVRDLFGQPDKEYVASSKDSPYISTVWVYIEEEMEYFIYFTAGSVVGKKKKDKQKQKMKQT</sequence>